<dbReference type="EMBL" id="SNQI01000007">
    <property type="protein sequence ID" value="TEW71881.1"/>
    <property type="molecule type" value="Genomic_DNA"/>
</dbReference>
<dbReference type="RefSeq" id="WP_134249356.1">
    <property type="nucleotide sequence ID" value="NZ_SNQI01000007.1"/>
</dbReference>
<dbReference type="AlphaFoldDB" id="A0A4Y8ANK2"/>
<proteinExistence type="predicted"/>
<dbReference type="Pfam" id="PF00293">
    <property type="entry name" value="NUDIX"/>
    <property type="match status" value="1"/>
</dbReference>
<dbReference type="OrthoDB" id="9786032at2"/>
<evidence type="ECO:0000313" key="3">
    <source>
        <dbReference type="Proteomes" id="UP000298517"/>
    </source>
</evidence>
<dbReference type="SUPFAM" id="SSF55811">
    <property type="entry name" value="Nudix"/>
    <property type="match status" value="1"/>
</dbReference>
<dbReference type="GO" id="GO:0005737">
    <property type="term" value="C:cytoplasm"/>
    <property type="evidence" value="ECO:0007669"/>
    <property type="project" value="TreeGrafter"/>
</dbReference>
<evidence type="ECO:0000259" key="1">
    <source>
        <dbReference type="PROSITE" id="PS51462"/>
    </source>
</evidence>
<dbReference type="PROSITE" id="PS51462">
    <property type="entry name" value="NUDIX"/>
    <property type="match status" value="1"/>
</dbReference>
<dbReference type="Proteomes" id="UP000298517">
    <property type="component" value="Unassembled WGS sequence"/>
</dbReference>
<organism evidence="2 3">
    <name type="scientific">Gramella jeungdoensis</name>
    <dbReference type="NCBI Taxonomy" id="708091"/>
    <lineage>
        <taxon>Bacteria</taxon>
        <taxon>Pseudomonadati</taxon>
        <taxon>Bacteroidota</taxon>
        <taxon>Flavobacteriia</taxon>
        <taxon>Flavobacteriales</taxon>
        <taxon>Flavobacteriaceae</taxon>
        <taxon>Christiangramia</taxon>
    </lineage>
</organism>
<sequence>MDEYIDILNEAGEPTGTTCLKSEAHKKGLFHASAHIWIFNNSKEVLIQKRASNKDTFPDLWDVSVAGHISAGEKPNISAIREIQEEIGLSLKQHNLNYVGTSKKRIEHNKEFIDYELHHIYICKINFDIKSLKIQTEEVSEIKNIELQALIEAVNSKNNNFVPHGNSYYNFVFNTIKKYH</sequence>
<protein>
    <submittedName>
        <fullName evidence="2">NUDIX domain-containing protein</fullName>
    </submittedName>
</protein>
<dbReference type="InterPro" id="IPR000086">
    <property type="entry name" value="NUDIX_hydrolase_dom"/>
</dbReference>
<name>A0A4Y8ANK2_9FLAO</name>
<dbReference type="InterPro" id="IPR015797">
    <property type="entry name" value="NUDIX_hydrolase-like_dom_sf"/>
</dbReference>
<dbReference type="PANTHER" id="PTHR10885">
    <property type="entry name" value="ISOPENTENYL-DIPHOSPHATE DELTA-ISOMERASE"/>
    <property type="match status" value="1"/>
</dbReference>
<dbReference type="PANTHER" id="PTHR10885:SF20">
    <property type="entry name" value="NUDIX HYDROLASE DOMAIN-CONTAINING PROTEIN"/>
    <property type="match status" value="1"/>
</dbReference>
<feature type="domain" description="Nudix hydrolase" evidence="1">
    <location>
        <begin position="29"/>
        <end position="167"/>
    </location>
</feature>
<keyword evidence="3" id="KW-1185">Reference proteome</keyword>
<reference evidence="2 3" key="1">
    <citation type="journal article" date="2011" name="J. Microbiol.">
        <title>Gramella jeungdoensis sp. nov., isolated from a solar saltern in Korea.</title>
        <authorList>
            <person name="Joung Y."/>
            <person name="Kim H."/>
            <person name="Jang T."/>
            <person name="Ahn T.S."/>
            <person name="Joh K."/>
        </authorList>
    </citation>
    <scope>NUCLEOTIDE SEQUENCE [LARGE SCALE GENOMIC DNA]</scope>
    <source>
        <strain evidence="2 3">KCTC 23123</strain>
    </source>
</reference>
<comment type="caution">
    <text evidence="2">The sequence shown here is derived from an EMBL/GenBank/DDBJ whole genome shotgun (WGS) entry which is preliminary data.</text>
</comment>
<dbReference type="GO" id="GO:0004452">
    <property type="term" value="F:isopentenyl-diphosphate delta-isomerase activity"/>
    <property type="evidence" value="ECO:0007669"/>
    <property type="project" value="TreeGrafter"/>
</dbReference>
<gene>
    <name evidence="2" type="ORF">E2488_15545</name>
</gene>
<accession>A0A4Y8ANK2</accession>
<evidence type="ECO:0000313" key="2">
    <source>
        <dbReference type="EMBL" id="TEW71881.1"/>
    </source>
</evidence>
<dbReference type="CDD" id="cd04692">
    <property type="entry name" value="NUDIX_Hydrolase"/>
    <property type="match status" value="1"/>
</dbReference>
<dbReference type="Gene3D" id="3.90.79.10">
    <property type="entry name" value="Nucleoside Triphosphate Pyrophosphohydrolase"/>
    <property type="match status" value="1"/>
</dbReference>
<dbReference type="GO" id="GO:0009240">
    <property type="term" value="P:isopentenyl diphosphate biosynthetic process"/>
    <property type="evidence" value="ECO:0007669"/>
    <property type="project" value="TreeGrafter"/>
</dbReference>